<dbReference type="GO" id="GO:0005975">
    <property type="term" value="P:carbohydrate metabolic process"/>
    <property type="evidence" value="ECO:0007669"/>
    <property type="project" value="UniProtKB-ARBA"/>
</dbReference>
<accession>A0A8J3FKG4</accession>
<evidence type="ECO:0000256" key="7">
    <source>
        <dbReference type="RuleBase" id="RU003355"/>
    </source>
</evidence>
<reference evidence="10" key="1">
    <citation type="journal article" date="2014" name="Int. J. Syst. Evol. Microbiol.">
        <title>Complete genome sequence of Corynebacterium casei LMG S-19264T (=DSM 44701T), isolated from a smear-ripened cheese.</title>
        <authorList>
            <consortium name="US DOE Joint Genome Institute (JGI-PGF)"/>
            <person name="Walter F."/>
            <person name="Albersmeier A."/>
            <person name="Kalinowski J."/>
            <person name="Ruckert C."/>
        </authorList>
    </citation>
    <scope>NUCLEOTIDE SEQUENCE</scope>
    <source>
        <strain evidence="10">JCM 3091</strain>
    </source>
</reference>
<comment type="similarity">
    <text evidence="1 6 7">Belongs to the peptidase S8 family.</text>
</comment>
<dbReference type="Gene3D" id="3.40.50.200">
    <property type="entry name" value="Peptidase S8/S53 domain"/>
    <property type="match status" value="1"/>
</dbReference>
<evidence type="ECO:0000256" key="6">
    <source>
        <dbReference type="PROSITE-ProRule" id="PRU01240"/>
    </source>
</evidence>
<proteinExistence type="inferred from homology"/>
<dbReference type="InterPro" id="IPR051048">
    <property type="entry name" value="Peptidase_S8/S53_subtilisin"/>
</dbReference>
<feature type="domain" description="Peptidase S8/S53" evidence="9">
    <location>
        <begin position="221"/>
        <end position="480"/>
    </location>
</feature>
<dbReference type="PROSITE" id="PS00136">
    <property type="entry name" value="SUBTILASE_ASP"/>
    <property type="match status" value="1"/>
</dbReference>
<dbReference type="RefSeq" id="WP_189114061.1">
    <property type="nucleotide sequence ID" value="NZ_BMQC01000006.1"/>
</dbReference>
<comment type="caution">
    <text evidence="10">The sequence shown here is derived from an EMBL/GenBank/DDBJ whole genome shotgun (WGS) entry which is preliminary data.</text>
</comment>
<dbReference type="PROSITE" id="PS00137">
    <property type="entry name" value="SUBTILASE_HIS"/>
    <property type="match status" value="1"/>
</dbReference>
<evidence type="ECO:0000256" key="5">
    <source>
        <dbReference type="PIRSR" id="PIRSR615500-1"/>
    </source>
</evidence>
<gene>
    <name evidence="10" type="ORF">GCM10010124_20960</name>
</gene>
<sequence length="1101" mass="113245">MPHRSRTTTAAALGAALLGGGLAAAPAAAAPPARPPAARPAPAAAAGAVTLLTGDRVEVRADGGVVARPGPGRTGMTFVGQRAGRSVLVIPRDAVSLLAAGKLDQRLFRVDEILAANRARRSDAVRLIVAAPAGAAAARAAVTATPGGAARPLPAIGALAVSAGAGQAAALWRGITADTGQARQLRGGLGKVWLDGVRQVSLDKSVPQTGAPAAWAAGLDGAGVKVAVLDTGVDATHPDLAGRVAAARSFGTDTGDPGVDKVGHGTHVASTVAGSGAASQGRRKGMAPQVSLLNGKVCASEMCDESAIVEGMTWAAEQGARVVNLSLGGSDTIGEDPLEQAVNGLSARHRTLFVVAAGNSYGLGQVGSPSTADAALSVAAVDGAGQVTAFSSKGLREDGAVKPEIAAPGLDINAARSAQSPGSGPYTTMSGTSMATPHVAGAAALLAQRHPEWTGDHLKRALVAYAKPTVGTAVHAQGAGQVDVAAAVRASVLPGTASVNFPRQLWPHDDDQPVSRSVSYVNPGTAPVTLALRLDMGTADGTPAPSGMFTLAASQVTVAPGTTATVDLTARTAVEGALGDYAGTVTATAPGVSLRTPVGIQRDSERYDVTVRTLDRDGLPAVGLTLMADMAGQMFMATSRPGVDQPQLRLAKGTFAAAFISIPVDGTKPAAFMVHPAYRVSRTTTITADARITRPVVTRVPHADARDLGVVMAPTFTDRPSETALMFGDSPRPGGASMYVGQLGPKISYPHLRTMVQVTKLHPEGDGRRNRGYGYNLAWAVQGRVPTGFARTVSGDQLATVTTDIADVGLGTGAKFNMAQMGTPMMSMGVSEALPRPYVMTEYFLNDSPDLRWQSDTMEGTIAEDATMLGTMDTPRRYEPGRGYFEKWNRGVFGPAVRSDDAPVRMGQGTMSICPALLDDGAGRAGFGTLAGTVTVRRDGAELGRLDELCGQLPVPAGTARYEVDVVARMRDLAVSTETRTRYAFTQAPPAQGEVTPDAAAVRFSPALDDRNASPRGARIEVPVLVQRTGAPGRLKSVTAQVSYDDGRTWAGLELTRRGDGRYTYQAQNPAAPGFASLRAVVTDQAGNTTEQTTIRAYRIG</sequence>
<dbReference type="EMBL" id="BMQC01000006">
    <property type="protein sequence ID" value="GGK28148.1"/>
    <property type="molecule type" value="Genomic_DNA"/>
</dbReference>
<dbReference type="InterPro" id="IPR023827">
    <property type="entry name" value="Peptidase_S8_Asp-AS"/>
</dbReference>
<keyword evidence="2 6" id="KW-0645">Protease</keyword>
<dbReference type="PANTHER" id="PTHR43399:SF4">
    <property type="entry name" value="CELL WALL-ASSOCIATED PROTEASE"/>
    <property type="match status" value="1"/>
</dbReference>
<dbReference type="PROSITE" id="PS51892">
    <property type="entry name" value="SUBTILASE"/>
    <property type="match status" value="1"/>
</dbReference>
<dbReference type="PRINTS" id="PR00723">
    <property type="entry name" value="SUBTILISIN"/>
</dbReference>
<keyword evidence="8" id="KW-0732">Signal</keyword>
<dbReference type="Gene3D" id="2.60.40.10">
    <property type="entry name" value="Immunoglobulins"/>
    <property type="match status" value="1"/>
</dbReference>
<name>A0A8J3FKG4_9ACTN</name>
<dbReference type="Proteomes" id="UP000662200">
    <property type="component" value="Unassembled WGS sequence"/>
</dbReference>
<feature type="active site" description="Charge relay system" evidence="5 6">
    <location>
        <position position="230"/>
    </location>
</feature>
<protein>
    <submittedName>
        <fullName evidence="10">Serine protease</fullName>
    </submittedName>
</protein>
<keyword evidence="11" id="KW-1185">Reference proteome</keyword>
<dbReference type="AlphaFoldDB" id="A0A8J3FKG4"/>
<evidence type="ECO:0000256" key="1">
    <source>
        <dbReference type="ARBA" id="ARBA00011073"/>
    </source>
</evidence>
<dbReference type="GO" id="GO:0004252">
    <property type="term" value="F:serine-type endopeptidase activity"/>
    <property type="evidence" value="ECO:0007669"/>
    <property type="project" value="UniProtKB-UniRule"/>
</dbReference>
<organism evidence="10 11">
    <name type="scientific">Pilimelia terevasa</name>
    <dbReference type="NCBI Taxonomy" id="53372"/>
    <lineage>
        <taxon>Bacteria</taxon>
        <taxon>Bacillati</taxon>
        <taxon>Actinomycetota</taxon>
        <taxon>Actinomycetes</taxon>
        <taxon>Micromonosporales</taxon>
        <taxon>Micromonosporaceae</taxon>
        <taxon>Pilimelia</taxon>
    </lineage>
</organism>
<dbReference type="InterPro" id="IPR023828">
    <property type="entry name" value="Peptidase_S8_Ser-AS"/>
</dbReference>
<keyword evidence="4 6" id="KW-0720">Serine protease</keyword>
<dbReference type="PROSITE" id="PS00138">
    <property type="entry name" value="SUBTILASE_SER"/>
    <property type="match status" value="1"/>
</dbReference>
<dbReference type="InterPro" id="IPR022398">
    <property type="entry name" value="Peptidase_S8_His-AS"/>
</dbReference>
<evidence type="ECO:0000256" key="8">
    <source>
        <dbReference type="SAM" id="SignalP"/>
    </source>
</evidence>
<dbReference type="InterPro" id="IPR015500">
    <property type="entry name" value="Peptidase_S8_subtilisin-rel"/>
</dbReference>
<evidence type="ECO:0000256" key="2">
    <source>
        <dbReference type="ARBA" id="ARBA00022670"/>
    </source>
</evidence>
<feature type="active site" description="Charge relay system" evidence="5 6">
    <location>
        <position position="433"/>
    </location>
</feature>
<evidence type="ECO:0000256" key="4">
    <source>
        <dbReference type="ARBA" id="ARBA00022825"/>
    </source>
</evidence>
<dbReference type="SUPFAM" id="SSF52743">
    <property type="entry name" value="Subtilisin-like"/>
    <property type="match status" value="1"/>
</dbReference>
<reference evidence="10" key="2">
    <citation type="submission" date="2020-09" db="EMBL/GenBank/DDBJ databases">
        <authorList>
            <person name="Sun Q."/>
            <person name="Ohkuma M."/>
        </authorList>
    </citation>
    <scope>NUCLEOTIDE SEQUENCE</scope>
    <source>
        <strain evidence="10">JCM 3091</strain>
    </source>
</reference>
<evidence type="ECO:0000313" key="10">
    <source>
        <dbReference type="EMBL" id="GGK28148.1"/>
    </source>
</evidence>
<dbReference type="InterPro" id="IPR013783">
    <property type="entry name" value="Ig-like_fold"/>
</dbReference>
<dbReference type="GO" id="GO:0006508">
    <property type="term" value="P:proteolysis"/>
    <property type="evidence" value="ECO:0007669"/>
    <property type="project" value="UniProtKB-KW"/>
</dbReference>
<dbReference type="PANTHER" id="PTHR43399">
    <property type="entry name" value="SUBTILISIN-RELATED"/>
    <property type="match status" value="1"/>
</dbReference>
<evidence type="ECO:0000256" key="3">
    <source>
        <dbReference type="ARBA" id="ARBA00022801"/>
    </source>
</evidence>
<evidence type="ECO:0000313" key="11">
    <source>
        <dbReference type="Proteomes" id="UP000662200"/>
    </source>
</evidence>
<dbReference type="Pfam" id="PF00082">
    <property type="entry name" value="Peptidase_S8"/>
    <property type="match status" value="1"/>
</dbReference>
<feature type="chain" id="PRO_5035162190" evidence="8">
    <location>
        <begin position="30"/>
        <end position="1101"/>
    </location>
</feature>
<feature type="active site" description="Charge relay system" evidence="5 6">
    <location>
        <position position="264"/>
    </location>
</feature>
<feature type="signal peptide" evidence="8">
    <location>
        <begin position="1"/>
        <end position="29"/>
    </location>
</feature>
<dbReference type="InterPro" id="IPR036852">
    <property type="entry name" value="Peptidase_S8/S53_dom_sf"/>
</dbReference>
<dbReference type="InterPro" id="IPR000209">
    <property type="entry name" value="Peptidase_S8/S53_dom"/>
</dbReference>
<evidence type="ECO:0000259" key="9">
    <source>
        <dbReference type="Pfam" id="PF00082"/>
    </source>
</evidence>
<keyword evidence="3 6" id="KW-0378">Hydrolase</keyword>